<comment type="caution">
    <text evidence="2">The sequence shown here is derived from an EMBL/GenBank/DDBJ whole genome shotgun (WGS) entry which is preliminary data.</text>
</comment>
<protein>
    <submittedName>
        <fullName evidence="2">AraC family transcriptional regulator</fullName>
    </submittedName>
</protein>
<dbReference type="OrthoDB" id="9808480at2"/>
<dbReference type="Gene3D" id="3.20.80.10">
    <property type="entry name" value="Regulatory factor, effector binding domain"/>
    <property type="match status" value="1"/>
</dbReference>
<accession>A0A370G5L3</accession>
<dbReference type="PANTHER" id="PTHR36444">
    <property type="entry name" value="TRANSCRIPTIONAL REGULATOR PROTEIN YOBU-RELATED"/>
    <property type="match status" value="1"/>
</dbReference>
<evidence type="ECO:0000313" key="2">
    <source>
        <dbReference type="EMBL" id="RDI39102.1"/>
    </source>
</evidence>
<sequence>MDFIEKKKDSFTIVGFSAPGTWNSNVVHPIPDLWKKAYKVFVDQNPGHITGVCLPPRSNDYFYTCGVELDQVDFKKIGEGMTVHIFPAHKYVVFKHRGSAHEIPETYGEIWGIFDQDGYSITKGIPEIEVVPLQLFGKEYTDEYEMDIWIPVD</sequence>
<dbReference type="InterPro" id="IPR029442">
    <property type="entry name" value="GyrI-like"/>
</dbReference>
<proteinExistence type="predicted"/>
<evidence type="ECO:0000313" key="3">
    <source>
        <dbReference type="Proteomes" id="UP000255326"/>
    </source>
</evidence>
<keyword evidence="3" id="KW-1185">Reference proteome</keyword>
<evidence type="ECO:0000259" key="1">
    <source>
        <dbReference type="SMART" id="SM00871"/>
    </source>
</evidence>
<dbReference type="InterPro" id="IPR010499">
    <property type="entry name" value="AraC_E-bd"/>
</dbReference>
<reference evidence="2 3" key="1">
    <citation type="submission" date="2018-07" db="EMBL/GenBank/DDBJ databases">
        <title>Genomic Encyclopedia of Type Strains, Phase IV (KMG-IV): sequencing the most valuable type-strain genomes for metagenomic binning, comparative biology and taxonomic classification.</title>
        <authorList>
            <person name="Goeker M."/>
        </authorList>
    </citation>
    <scope>NUCLEOTIDE SEQUENCE [LARGE SCALE GENOMIC DNA]</scope>
    <source>
        <strain evidence="2 3">DSM 25281</strain>
    </source>
</reference>
<feature type="domain" description="AraC effector-binding" evidence="1">
    <location>
        <begin position="1"/>
        <end position="153"/>
    </location>
</feature>
<name>A0A370G5L3_9BACI</name>
<dbReference type="Pfam" id="PF06445">
    <property type="entry name" value="GyrI-like"/>
    <property type="match status" value="1"/>
</dbReference>
<dbReference type="AlphaFoldDB" id="A0A370G5L3"/>
<dbReference type="Proteomes" id="UP000255326">
    <property type="component" value="Unassembled WGS sequence"/>
</dbReference>
<gene>
    <name evidence="2" type="ORF">DFR59_1159</name>
</gene>
<dbReference type="SMART" id="SM00871">
    <property type="entry name" value="AraC_E_bind"/>
    <property type="match status" value="1"/>
</dbReference>
<dbReference type="RefSeq" id="WP_114746718.1">
    <property type="nucleotide sequence ID" value="NZ_QQAY01000015.1"/>
</dbReference>
<dbReference type="InterPro" id="IPR011256">
    <property type="entry name" value="Reg_factor_effector_dom_sf"/>
</dbReference>
<dbReference type="SUPFAM" id="SSF55136">
    <property type="entry name" value="Probable bacterial effector-binding domain"/>
    <property type="match status" value="1"/>
</dbReference>
<organism evidence="2 3">
    <name type="scientific">Falsibacillus pallidus</name>
    <dbReference type="NCBI Taxonomy" id="493781"/>
    <lineage>
        <taxon>Bacteria</taxon>
        <taxon>Bacillati</taxon>
        <taxon>Bacillota</taxon>
        <taxon>Bacilli</taxon>
        <taxon>Bacillales</taxon>
        <taxon>Bacillaceae</taxon>
        <taxon>Falsibacillus</taxon>
    </lineage>
</organism>
<dbReference type="InterPro" id="IPR053182">
    <property type="entry name" value="YobU-like_regulator"/>
</dbReference>
<dbReference type="PANTHER" id="PTHR36444:SF3">
    <property type="entry name" value="TRANSCRIPTIONAL ACTIVATOR, PUTATIVE-RELATED"/>
    <property type="match status" value="1"/>
</dbReference>
<dbReference type="EMBL" id="QQAY01000015">
    <property type="protein sequence ID" value="RDI39102.1"/>
    <property type="molecule type" value="Genomic_DNA"/>
</dbReference>